<dbReference type="PANTHER" id="PTHR21624">
    <property type="entry name" value="STEROL DESATURASE-RELATED PROTEIN"/>
    <property type="match status" value="1"/>
</dbReference>
<evidence type="ECO:0000256" key="6">
    <source>
        <dbReference type="ARBA" id="ARBA00023136"/>
    </source>
</evidence>
<comment type="caution">
    <text evidence="9">The sequence shown here is derived from an EMBL/GenBank/DDBJ whole genome shotgun (WGS) entry which is preliminary data.</text>
</comment>
<dbReference type="GO" id="GO:0050479">
    <property type="term" value="F:glyceryl-ether monooxygenase activity"/>
    <property type="evidence" value="ECO:0007669"/>
    <property type="project" value="TreeGrafter"/>
</dbReference>
<dbReference type="Pfam" id="PF13715">
    <property type="entry name" value="CarbopepD_reg_2"/>
    <property type="match status" value="1"/>
</dbReference>
<dbReference type="GO" id="GO:0006643">
    <property type="term" value="P:membrane lipid metabolic process"/>
    <property type="evidence" value="ECO:0007669"/>
    <property type="project" value="TreeGrafter"/>
</dbReference>
<dbReference type="RefSeq" id="WP_264206832.1">
    <property type="nucleotide sequence ID" value="NZ_JAOZEW010000014.1"/>
</dbReference>
<dbReference type="AlphaFoldDB" id="A0A9X3C603"/>
<name>A0A9X3C603_9FLAO</name>
<dbReference type="InterPro" id="IPR043741">
    <property type="entry name" value="DUF5686"/>
</dbReference>
<organism evidence="9 10">
    <name type="scientific">Flavobacterium shii</name>
    <dbReference type="NCBI Taxonomy" id="2987687"/>
    <lineage>
        <taxon>Bacteria</taxon>
        <taxon>Pseudomonadati</taxon>
        <taxon>Bacteroidota</taxon>
        <taxon>Flavobacteriia</taxon>
        <taxon>Flavobacteriales</taxon>
        <taxon>Flavobacteriaceae</taxon>
        <taxon>Flavobacterium</taxon>
    </lineage>
</organism>
<dbReference type="Gene3D" id="2.60.40.1120">
    <property type="entry name" value="Carboxypeptidase-like, regulatory domain"/>
    <property type="match status" value="1"/>
</dbReference>
<keyword evidence="10" id="KW-1185">Reference proteome</keyword>
<evidence type="ECO:0000256" key="5">
    <source>
        <dbReference type="ARBA" id="ARBA00023098"/>
    </source>
</evidence>
<dbReference type="GO" id="GO:0016020">
    <property type="term" value="C:membrane"/>
    <property type="evidence" value="ECO:0007669"/>
    <property type="project" value="GOC"/>
</dbReference>
<evidence type="ECO:0000313" key="10">
    <source>
        <dbReference type="Proteomes" id="UP001151079"/>
    </source>
</evidence>
<comment type="subcellular location">
    <subcellularLocation>
        <location evidence="1">Endomembrane system</location>
        <topology evidence="1">Multi-pass membrane protein</topology>
    </subcellularLocation>
</comment>
<evidence type="ECO:0000259" key="8">
    <source>
        <dbReference type="Pfam" id="PF04116"/>
    </source>
</evidence>
<keyword evidence="6 7" id="KW-0472">Membrane</keyword>
<dbReference type="Pfam" id="PF18939">
    <property type="entry name" value="DUF5686"/>
    <property type="match status" value="1"/>
</dbReference>
<dbReference type="PANTHER" id="PTHR21624:SF1">
    <property type="entry name" value="ALKYLGLYCEROL MONOOXYGENASE"/>
    <property type="match status" value="1"/>
</dbReference>
<reference evidence="9" key="1">
    <citation type="submission" date="2022-10" db="EMBL/GenBank/DDBJ databases">
        <title>Two novel species of Flavobacterium.</title>
        <authorList>
            <person name="Liu Q."/>
            <person name="Xin Y.-H."/>
        </authorList>
    </citation>
    <scope>NUCLEOTIDE SEQUENCE</scope>
    <source>
        <strain evidence="9">LS1R49</strain>
    </source>
</reference>
<dbReference type="Pfam" id="PF04116">
    <property type="entry name" value="FA_hydroxylase"/>
    <property type="match status" value="1"/>
</dbReference>
<keyword evidence="5" id="KW-0443">Lipid metabolism</keyword>
<evidence type="ECO:0000256" key="4">
    <source>
        <dbReference type="ARBA" id="ARBA00023002"/>
    </source>
</evidence>
<evidence type="ECO:0000256" key="1">
    <source>
        <dbReference type="ARBA" id="ARBA00004127"/>
    </source>
</evidence>
<proteinExistence type="predicted"/>
<evidence type="ECO:0000256" key="2">
    <source>
        <dbReference type="ARBA" id="ARBA00022692"/>
    </source>
</evidence>
<dbReference type="SUPFAM" id="SSF49464">
    <property type="entry name" value="Carboxypeptidase regulatory domain-like"/>
    <property type="match status" value="1"/>
</dbReference>
<feature type="transmembrane region" description="Helical" evidence="7">
    <location>
        <begin position="142"/>
        <end position="161"/>
    </location>
</feature>
<keyword evidence="4" id="KW-0560">Oxidoreductase</keyword>
<evidence type="ECO:0000313" key="9">
    <source>
        <dbReference type="EMBL" id="MCV9928722.1"/>
    </source>
</evidence>
<feature type="transmembrane region" description="Helical" evidence="7">
    <location>
        <begin position="40"/>
        <end position="64"/>
    </location>
</feature>
<feature type="transmembrane region" description="Helical" evidence="7">
    <location>
        <begin position="84"/>
        <end position="102"/>
    </location>
</feature>
<evidence type="ECO:0000256" key="3">
    <source>
        <dbReference type="ARBA" id="ARBA00022989"/>
    </source>
</evidence>
<evidence type="ECO:0000256" key="7">
    <source>
        <dbReference type="SAM" id="Phobius"/>
    </source>
</evidence>
<dbReference type="Proteomes" id="UP001151079">
    <property type="component" value="Unassembled WGS sequence"/>
</dbReference>
<dbReference type="EMBL" id="JAOZEW010000014">
    <property type="protein sequence ID" value="MCV9928722.1"/>
    <property type="molecule type" value="Genomic_DNA"/>
</dbReference>
<feature type="transmembrane region" description="Helical" evidence="7">
    <location>
        <begin position="6"/>
        <end position="28"/>
    </location>
</feature>
<sequence length="1110" mass="128671">MAHRVFEFQILLFISVLLFFWILEYFLFSQRIKDKLSHTFLNAKFLFFVVPVQFSLSIVVLLVSNFIEAKHWGLLFLLPITKNSFVFFIVAFVILDLFDYLYHFMMHKIPFFWKFHQIHHSDLDVDISTTVREHPGETFIRVSYSILVICLVGATPWVLIFKQIIQSFSNIVSHSKAKLPPKINNIVSRIFVTPNTHHIHHHYELPYTDSNFGDVLTIWDQLFTTFNKLKQSEIICGVDTNMTREDNENFKKLITRPFLEKDRCADEKIKTEAVLLKKRYLFFIFFLFISASNYCQTNVKGILTDDKNKPIANANISFLGSHDGTFTNTSGLFVLKSNKIYSDISVSYVGFENKIIHLEKRNTDNLTIALKEETTTLNEVAINYGPKKRLKKKDNPAYKIMERIWKNKKQNGLKLSKCYQYNKYSTTELGLDNFDTLFIKKVLKENFDSIVLKIKTNADNKFFLPIELIEKNVKIYGNNILKKERIDIEGQRITGIKQQGQIFKDIEATFREIDVYEDNITILNKNFVSPISTQGFGSYDYELSDSTYVGGKKYYSIRFFPRNTRDFSFRGNFTVAANNFALTEIEMDTPKKMNLNFVRNLTFKKTFEVKNDSIYLPLLNEYKGDFTLLTKDETEKGAYVIKTEKFSNYVLNAPKEDRFYDESIQQVNANQFERDTVYWNEKQDQEIKNVYKAVNVIKDSEKIKTISNTMYLLSDGYIQLTKGLQVGNVWATVATNQVEGLRLRLGMRTFFTEDDRFRAETFVAYGNKDKVMKYGLEARYLFENNPRMTISAAFLKDNEQMGLTQFNGIHLLPEADKGSKALFNRGDNYFLSNIQKSMFRFDMEPKKNLHLGLILSHNIITSAAPDKFSLDYLDTATSQIKSKTTDVASDIYLTYTPGKDVSGFGVDEKQGITLHPTLMINYRRGYKNILGGSFDYNRIQVLYNNPISLGKFGIFDATVGAGKTFEPTPLSILTAVSSNQTYFLLPNTFALLDYYDFVADTYVEGHFEQHLNGFLLNKIPIVKKLNWRSVLTFRGVYGTISDKNIEINRSSILYVAPTKLYYEYGFGFENIGYGNIRPFRVDFIWRSDFQNFNGPVNPKFGIRIGLKTTF</sequence>
<gene>
    <name evidence="9" type="ORF">OIU83_13715</name>
</gene>
<accession>A0A9X3C603</accession>
<dbReference type="GO" id="GO:0008610">
    <property type="term" value="P:lipid biosynthetic process"/>
    <property type="evidence" value="ECO:0007669"/>
    <property type="project" value="InterPro"/>
</dbReference>
<dbReference type="InterPro" id="IPR006694">
    <property type="entry name" value="Fatty_acid_hydroxylase"/>
</dbReference>
<keyword evidence="3 7" id="KW-1133">Transmembrane helix</keyword>
<keyword evidence="2 7" id="KW-0812">Transmembrane</keyword>
<dbReference type="InterPro" id="IPR008969">
    <property type="entry name" value="CarboxyPept-like_regulatory"/>
</dbReference>
<dbReference type="InterPro" id="IPR051689">
    <property type="entry name" value="Sterol_desaturase/TMEM195"/>
</dbReference>
<protein>
    <submittedName>
        <fullName evidence="9">DUF5686 family protein</fullName>
    </submittedName>
</protein>
<dbReference type="GO" id="GO:0005506">
    <property type="term" value="F:iron ion binding"/>
    <property type="evidence" value="ECO:0007669"/>
    <property type="project" value="InterPro"/>
</dbReference>
<feature type="domain" description="Fatty acid hydroxylase" evidence="8">
    <location>
        <begin position="88"/>
        <end position="225"/>
    </location>
</feature>
<dbReference type="GO" id="GO:0012505">
    <property type="term" value="C:endomembrane system"/>
    <property type="evidence" value="ECO:0007669"/>
    <property type="project" value="UniProtKB-SubCell"/>
</dbReference>